<evidence type="ECO:0000256" key="3">
    <source>
        <dbReference type="SAM" id="MobiDB-lite"/>
    </source>
</evidence>
<reference evidence="6" key="1">
    <citation type="submission" date="2021-07" db="EMBL/GenBank/DDBJ databases">
        <authorList>
            <person name="Branca A.L. A."/>
        </authorList>
    </citation>
    <scope>NUCLEOTIDE SEQUENCE</scope>
</reference>
<evidence type="ECO:0000313" key="6">
    <source>
        <dbReference type="EMBL" id="CAG8233184.1"/>
    </source>
</evidence>
<dbReference type="Pfam" id="PF07690">
    <property type="entry name" value="MFS_1"/>
    <property type="match status" value="1"/>
</dbReference>
<organism evidence="6 7">
    <name type="scientific">Penicillium olsonii</name>
    <dbReference type="NCBI Taxonomy" id="99116"/>
    <lineage>
        <taxon>Eukaryota</taxon>
        <taxon>Fungi</taxon>
        <taxon>Dikarya</taxon>
        <taxon>Ascomycota</taxon>
        <taxon>Pezizomycotina</taxon>
        <taxon>Eurotiomycetes</taxon>
        <taxon>Eurotiomycetidae</taxon>
        <taxon>Eurotiales</taxon>
        <taxon>Aspergillaceae</taxon>
        <taxon>Penicillium</taxon>
    </lineage>
</organism>
<feature type="transmembrane region" description="Helical" evidence="4">
    <location>
        <begin position="756"/>
        <end position="775"/>
    </location>
</feature>
<accession>A0A9W4I3Q0</accession>
<feature type="transmembrane region" description="Helical" evidence="4">
    <location>
        <begin position="208"/>
        <end position="226"/>
    </location>
</feature>
<dbReference type="EMBL" id="CAJVOS010000060">
    <property type="protein sequence ID" value="CAG8233184.1"/>
    <property type="molecule type" value="Genomic_DNA"/>
</dbReference>
<dbReference type="GO" id="GO:0022857">
    <property type="term" value="F:transmembrane transporter activity"/>
    <property type="evidence" value="ECO:0007669"/>
    <property type="project" value="InterPro"/>
</dbReference>
<evidence type="ECO:0000256" key="2">
    <source>
        <dbReference type="ARBA" id="ARBA00022475"/>
    </source>
</evidence>
<feature type="transmembrane region" description="Helical" evidence="4">
    <location>
        <begin position="483"/>
        <end position="504"/>
    </location>
</feature>
<feature type="transmembrane region" description="Helical" evidence="4">
    <location>
        <begin position="159"/>
        <end position="178"/>
    </location>
</feature>
<feature type="transmembrane region" description="Helical" evidence="4">
    <location>
        <begin position="511"/>
        <end position="532"/>
    </location>
</feature>
<dbReference type="InterPro" id="IPR049326">
    <property type="entry name" value="Rhodopsin_dom_fungi"/>
</dbReference>
<feature type="transmembrane region" description="Helical" evidence="4">
    <location>
        <begin position="443"/>
        <end position="463"/>
    </location>
</feature>
<keyword evidence="4" id="KW-0812">Transmembrane</keyword>
<dbReference type="GO" id="GO:0005886">
    <property type="term" value="C:plasma membrane"/>
    <property type="evidence" value="ECO:0007669"/>
    <property type="project" value="UniProtKB-SubCell"/>
</dbReference>
<dbReference type="Gene3D" id="1.20.1250.20">
    <property type="entry name" value="MFS general substrate transporter like domains"/>
    <property type="match status" value="2"/>
</dbReference>
<keyword evidence="4" id="KW-0472">Membrane</keyword>
<dbReference type="Proteomes" id="UP001153618">
    <property type="component" value="Unassembled WGS sequence"/>
</dbReference>
<feature type="domain" description="Rhodopsin" evidence="5">
    <location>
        <begin position="89"/>
        <end position="316"/>
    </location>
</feature>
<keyword evidence="7" id="KW-1185">Reference proteome</keyword>
<dbReference type="InterPro" id="IPR011701">
    <property type="entry name" value="MFS"/>
</dbReference>
<name>A0A9W4I3Q0_PENOL</name>
<evidence type="ECO:0000259" key="5">
    <source>
        <dbReference type="Pfam" id="PF20684"/>
    </source>
</evidence>
<feature type="transmembrane region" description="Helical" evidence="4">
    <location>
        <begin position="611"/>
        <end position="630"/>
    </location>
</feature>
<feature type="transmembrane region" description="Helical" evidence="4">
    <location>
        <begin position="707"/>
        <end position="726"/>
    </location>
</feature>
<feature type="region of interest" description="Disordered" evidence="3">
    <location>
        <begin position="356"/>
        <end position="384"/>
    </location>
</feature>
<keyword evidence="2" id="KW-1003">Cell membrane</keyword>
<feature type="transmembrane region" description="Helical" evidence="4">
    <location>
        <begin position="238"/>
        <end position="259"/>
    </location>
</feature>
<comment type="subcellular location">
    <subcellularLocation>
        <location evidence="1">Cell inner membrane</location>
        <topology evidence="1">Multi-pass membrane protein</topology>
    </subcellularLocation>
</comment>
<gene>
    <name evidence="6" type="ORF">POLS_LOCUS8373</name>
</gene>
<keyword evidence="4" id="KW-1133">Transmembrane helix</keyword>
<protein>
    <recommendedName>
        <fullName evidence="5">Rhodopsin domain-containing protein</fullName>
    </recommendedName>
</protein>
<feature type="transmembrane region" description="Helical" evidence="4">
    <location>
        <begin position="733"/>
        <end position="750"/>
    </location>
</feature>
<proteinExistence type="predicted"/>
<dbReference type="InterPro" id="IPR036259">
    <property type="entry name" value="MFS_trans_sf"/>
</dbReference>
<feature type="region of interest" description="Disordered" evidence="3">
    <location>
        <begin position="856"/>
        <end position="942"/>
    </location>
</feature>
<feature type="transmembrane region" description="Helical" evidence="4">
    <location>
        <begin position="6"/>
        <end position="28"/>
    </location>
</feature>
<feature type="transmembrane region" description="Helical" evidence="4">
    <location>
        <begin position="816"/>
        <end position="835"/>
    </location>
</feature>
<dbReference type="OrthoDB" id="546893at2759"/>
<feature type="compositionally biased region" description="Basic and acidic residues" evidence="3">
    <location>
        <begin position="862"/>
        <end position="873"/>
    </location>
</feature>
<feature type="transmembrane region" description="Helical" evidence="4">
    <location>
        <begin position="787"/>
        <end position="804"/>
    </location>
</feature>
<dbReference type="PANTHER" id="PTHR43702">
    <property type="entry name" value="L-FUCOSE-PROTON SYMPORTER"/>
    <property type="match status" value="1"/>
</dbReference>
<dbReference type="AlphaFoldDB" id="A0A9W4I3Q0"/>
<dbReference type="PANTHER" id="PTHR43702:SF13">
    <property type="entry name" value="MONOSACCHARIDE TRANSPORTER, PUTATIVE (AFU_ORTHOLOGUE AFUA_4G06630)-RELATED"/>
    <property type="match status" value="1"/>
</dbReference>
<feature type="transmembrane region" description="Helical" evidence="4">
    <location>
        <begin position="123"/>
        <end position="147"/>
    </location>
</feature>
<dbReference type="InterPro" id="IPR050375">
    <property type="entry name" value="MFS_TsgA-like"/>
</dbReference>
<evidence type="ECO:0000313" key="7">
    <source>
        <dbReference type="Proteomes" id="UP001153618"/>
    </source>
</evidence>
<sequence length="942" mass="103400">MEGQQAATLGVSITFFTLASIFVVLRFVSRIFVVRKIGLHDWLMLVAWVCRIRRRDPCMSPGVGQWTRSGPGDLGGGGARLTGMQIIDFGFSFSLFYAVRKGLGLHSSEIRKQDELAFNKANYAFTVLYNPALMAVKTSILIFYLTLTRNQKVFRYANYVTLFIVNAAGLALTLVNVFQCSPLGAVFLSDIPDYAHCTDIVTLYLSSSPVNIITDIAILILPMPLLTKMRLPFKQKIILVITFSFGFFVAVVDVIRIAFLQQAAISRSLEVKSIHIQNIGGVDFSWYASLSFMWSVVEVNVSIICGCVPSLKPLVTRLVPKLIRDTNDTVTSSPHGGYAHPAGEIPVPTTPAAVALGSESPSPGTEGDKSLQNHVGSVSGRHSSRESEPIDLLEFLGHPATAVGDTETVTHTSTSYPPDITFFDFVNMKNPESMLKLNTRESIAPIALTTLLFFLWGFAYGLLDILNSQFQTIVHLGPWHSLGLHGAYFGGYVLGPLSVGGPVLKIWGFKATFMTGLCIYACGTLIFWPSAVLTSTPAFILSNFIVGFGLAVLETAANPFIALCGPLENSEIRLNISQGVQAVGSVLSPLLAKRVLFKSVQDVASLVDVQWAYLGIALFDVLLAVAFYYLPVPEASDEDLEELANRRREDNMTKVIGIPVVWLTLGLGIWSQFFYCAGQEVLATTLNRYVLAAHSTTSLQPFDVLTIGHSVFAVGRFLAAFAQWFLKPRWILMVNYIGMIVCGVLCMYTSGSAAIVVVMLLYLFESGTFSIIFAISLRGTAQHTKNAAILLTMAISGGTYFPFAEYAAYLARGENYSFSVLVALFCAGAIFPIYLNFVPAVKKQVDPVPNEYLRRHRKRTRTHIDTIQRDKENPSLGGVLSRPRSMVSNPDHLPDLPLPEEIHRSSLAHDLNGDRSTSSSSPNSIYTRDEVSRRFPARNNDS</sequence>
<evidence type="ECO:0000256" key="1">
    <source>
        <dbReference type="ARBA" id="ARBA00004429"/>
    </source>
</evidence>
<comment type="caution">
    <text evidence="6">The sequence shown here is derived from an EMBL/GenBank/DDBJ whole genome shotgun (WGS) entry which is preliminary data.</text>
</comment>
<evidence type="ECO:0000256" key="4">
    <source>
        <dbReference type="SAM" id="Phobius"/>
    </source>
</evidence>
<feature type="transmembrane region" description="Helical" evidence="4">
    <location>
        <begin position="655"/>
        <end position="675"/>
    </location>
</feature>
<dbReference type="SUPFAM" id="SSF103473">
    <property type="entry name" value="MFS general substrate transporter"/>
    <property type="match status" value="1"/>
</dbReference>
<dbReference type="Pfam" id="PF20684">
    <property type="entry name" value="Fung_rhodopsin"/>
    <property type="match status" value="1"/>
</dbReference>